<evidence type="ECO:0000313" key="8">
    <source>
        <dbReference type="Proteomes" id="UP001590950"/>
    </source>
</evidence>
<reference evidence="7 8" key="1">
    <citation type="submission" date="2024-09" db="EMBL/GenBank/DDBJ databases">
        <title>Rethinking Asexuality: The Enigmatic Case of Functional Sexual Genes in Lepraria (Stereocaulaceae).</title>
        <authorList>
            <person name="Doellman M."/>
            <person name="Sun Y."/>
            <person name="Barcenas-Pena A."/>
            <person name="Lumbsch H.T."/>
            <person name="Grewe F."/>
        </authorList>
    </citation>
    <scope>NUCLEOTIDE SEQUENCE [LARGE SCALE GENOMIC DNA]</scope>
    <source>
        <strain evidence="7 8">Mercado 3170</strain>
    </source>
</reference>
<comment type="similarity">
    <text evidence="1 4">Belongs to the EXO70 family.</text>
</comment>
<comment type="subcellular location">
    <subcellularLocation>
        <location evidence="4">Bud</location>
    </subcellularLocation>
    <subcellularLocation>
        <location evidence="4">Bud neck</location>
    </subcellularLocation>
</comment>
<evidence type="ECO:0000256" key="1">
    <source>
        <dbReference type="ARBA" id="ARBA00006756"/>
    </source>
</evidence>
<feature type="domain" description="Exocyst complex subunit Exo70 C-terminal" evidence="6">
    <location>
        <begin position="248"/>
        <end position="638"/>
    </location>
</feature>
<dbReference type="Proteomes" id="UP001590950">
    <property type="component" value="Unassembled WGS sequence"/>
</dbReference>
<organism evidence="7 8">
    <name type="scientific">Stereocaulon virgatum</name>
    <dbReference type="NCBI Taxonomy" id="373712"/>
    <lineage>
        <taxon>Eukaryota</taxon>
        <taxon>Fungi</taxon>
        <taxon>Dikarya</taxon>
        <taxon>Ascomycota</taxon>
        <taxon>Pezizomycotina</taxon>
        <taxon>Lecanoromycetes</taxon>
        <taxon>OSLEUM clade</taxon>
        <taxon>Lecanoromycetidae</taxon>
        <taxon>Lecanorales</taxon>
        <taxon>Lecanorineae</taxon>
        <taxon>Stereocaulaceae</taxon>
        <taxon>Stereocaulon</taxon>
    </lineage>
</organism>
<comment type="function">
    <text evidence="4">Involved in the secretory pathway as part of the exocyst complex which tethers secretory vesicles to the sites of exocytosis. Also plays a role in the assembly of the exocyst.</text>
</comment>
<dbReference type="SUPFAM" id="SSF74788">
    <property type="entry name" value="Cullin repeat-like"/>
    <property type="match status" value="1"/>
</dbReference>
<keyword evidence="2 4" id="KW-0813">Transport</keyword>
<feature type="coiled-coil region" evidence="5">
    <location>
        <begin position="102"/>
        <end position="129"/>
    </location>
</feature>
<comment type="caution">
    <text evidence="7">The sequence shown here is derived from an EMBL/GenBank/DDBJ whole genome shotgun (WGS) entry which is preliminary data.</text>
</comment>
<keyword evidence="4" id="KW-0653">Protein transport</keyword>
<dbReference type="EMBL" id="JBEFKJ010000069">
    <property type="protein sequence ID" value="KAL2036531.1"/>
    <property type="molecule type" value="Genomic_DNA"/>
</dbReference>
<dbReference type="InterPro" id="IPR004140">
    <property type="entry name" value="Exo70"/>
</dbReference>
<evidence type="ECO:0000259" key="6">
    <source>
        <dbReference type="Pfam" id="PF03081"/>
    </source>
</evidence>
<dbReference type="Gene3D" id="1.20.1280.170">
    <property type="entry name" value="Exocyst complex component Exo70"/>
    <property type="match status" value="1"/>
</dbReference>
<evidence type="ECO:0000256" key="5">
    <source>
        <dbReference type="SAM" id="Coils"/>
    </source>
</evidence>
<dbReference type="InterPro" id="IPR046364">
    <property type="entry name" value="Exo70_C"/>
</dbReference>
<dbReference type="InterPro" id="IPR016159">
    <property type="entry name" value="Cullin_repeat-like_dom_sf"/>
</dbReference>
<evidence type="ECO:0000256" key="4">
    <source>
        <dbReference type="RuleBase" id="RU365026"/>
    </source>
</evidence>
<protein>
    <recommendedName>
        <fullName evidence="4">Exocyst complex protein EXO70</fullName>
    </recommendedName>
</protein>
<dbReference type="Pfam" id="PF03081">
    <property type="entry name" value="Exo70_C"/>
    <property type="match status" value="1"/>
</dbReference>
<evidence type="ECO:0000256" key="2">
    <source>
        <dbReference type="ARBA" id="ARBA00022448"/>
    </source>
</evidence>
<proteinExistence type="inferred from homology"/>
<accession>A0ABR3ZV92</accession>
<dbReference type="PANTHER" id="PTHR12542:SF41">
    <property type="entry name" value="EXOCYST COMPLEX COMPONENT 7"/>
    <property type="match status" value="1"/>
</dbReference>
<keyword evidence="5" id="KW-0175">Coiled coil</keyword>
<dbReference type="PANTHER" id="PTHR12542">
    <property type="entry name" value="EXOCYST COMPLEX PROTEIN EXO70"/>
    <property type="match status" value="1"/>
</dbReference>
<dbReference type="Pfam" id="PF20669">
    <property type="entry name" value="Exo70_N"/>
    <property type="match status" value="1"/>
</dbReference>
<keyword evidence="8" id="KW-1185">Reference proteome</keyword>
<sequence>MMAKARNAAYAEEKAEVAVLSADAIKYGELAKKLRALQASLEGGGRTVRDAIGPVHSNTREHQIMIHNIDRLDAHIDKMLEPGQDKGKEERIIRAGPGKVGLNEYLASLKRVERALSQMTATNIRANQQAIGDFNDLLSEGSNRLQDLFRMVLMENVQKVEPLHYITKQQPFPVLQQEKITHLSSMDRYVSPPNARNASTNQRESPSVRIYSECRSPYLVDTLQNLSIASISTSKRKNADEPYRQGTSAIGTYASAMEGLFLAELQNISAIFPREDWGVAIEATSRKALADFAKTLRELNMHIKSNLTTDCYLAYEIIEIVTSIAHRVNSATGDVKLPFADALKPIRETAKQSLPDLLEDQRRRITSTTALPADGSALTYTAETMTRLQTLYAYPKPLSSILTSLGDGNWTHRNSGPGPSNSSTSIPSLKSLDVGADGTQLLTHYILDTIDTHLTAVDARARMLYKSKAVHGVFISNTIALVDRMIRSSDLHSLLSHNPSAQSKLETWRKKGVSTYMDAWREPSSALFDVQYTNRSGPRPQSGTSVSSAEVVKSLGSKDKDAIKEKFKLFNSSFDECVRRHKELSGGMEREVKSSLSREVGNLVEPLYGRFWDRYEALDKGKGKYVKYDKGQLAAVLAGLG</sequence>
<keyword evidence="3 4" id="KW-0268">Exocytosis</keyword>
<name>A0ABR3ZV92_9LECA</name>
<gene>
    <name evidence="7" type="ORF">N7G274_010716</name>
</gene>
<evidence type="ECO:0000313" key="7">
    <source>
        <dbReference type="EMBL" id="KAL2036531.1"/>
    </source>
</evidence>
<evidence type="ECO:0000256" key="3">
    <source>
        <dbReference type="ARBA" id="ARBA00022483"/>
    </source>
</evidence>